<dbReference type="Pfam" id="PF05670">
    <property type="entry name" value="NFACT-R_1"/>
    <property type="match status" value="1"/>
</dbReference>
<dbReference type="AlphaFoldDB" id="A0A166KTX2"/>
<dbReference type="RefSeq" id="WP_033608251.1">
    <property type="nucleotide sequence ID" value="NZ_CAXLKQ010000006.1"/>
</dbReference>
<dbReference type="GO" id="GO:1990112">
    <property type="term" value="C:RQC complex"/>
    <property type="evidence" value="ECO:0007669"/>
    <property type="project" value="TreeGrafter"/>
</dbReference>
<name>A0A166KTX2_LACPN</name>
<dbReference type="PANTHER" id="PTHR15239">
    <property type="entry name" value="NUCLEAR EXPORT MEDIATOR FACTOR NEMF"/>
    <property type="match status" value="1"/>
</dbReference>
<accession>A0A166KTX2</accession>
<dbReference type="PANTHER" id="PTHR15239:SF6">
    <property type="entry name" value="RIBOSOME QUALITY CONTROL COMPLEX SUBUNIT NEMF"/>
    <property type="match status" value="1"/>
</dbReference>
<dbReference type="InterPro" id="IPR008532">
    <property type="entry name" value="NFACT_RNA-bd"/>
</dbReference>
<dbReference type="Proteomes" id="UP000076882">
    <property type="component" value="Unassembled WGS sequence"/>
</dbReference>
<evidence type="ECO:0000259" key="1">
    <source>
        <dbReference type="Pfam" id="PF05670"/>
    </source>
</evidence>
<dbReference type="InterPro" id="IPR051608">
    <property type="entry name" value="RQC_Subunit_NEMF"/>
</dbReference>
<reference evidence="2 3" key="1">
    <citation type="submission" date="2016-03" db="EMBL/GenBank/DDBJ databases">
        <title>Comparative genomics of 54 Lactobacillus plantarum strains reveals genomic uncoupling from niche constraints.</title>
        <authorList>
            <person name="Martino M.E."/>
        </authorList>
    </citation>
    <scope>NUCLEOTIDE SEQUENCE [LARGE SCALE GENOMIC DNA]</scope>
    <source>
        <strain evidence="2 3">19.1</strain>
    </source>
</reference>
<dbReference type="PATRIC" id="fig|1590.142.peg.200"/>
<protein>
    <submittedName>
        <fullName evidence="2">Fibronectin/fibrinogen-binding protein</fullName>
    </submittedName>
</protein>
<sequence>MTTTTDVDLVQTGLAHLIHHTRKQIESLTKALDHLPDVSDLQLKGTLLKTYASQIEGHHHFVELPDYQGHQLSIKLDIKKSIIENAEDYFHRYHKSKRGQATVQQNLATAKTELYQQLATQAAFDPNDPQAVAALKQTLIAAGAIHTHVLHSSKAPTPAHPRRFYTHDHVLVEVGKNSRQNDHLTLTARKDYYWMHAGGEIPGSHVVIHSNHPSEQTLQEAAVLTAYYSKGRQMNRVPVDVLTVGQMRKPKGAKAGLVTFSGPARTITVVPDATLAAELRDQEDIHHDAD</sequence>
<organism evidence="2 3">
    <name type="scientific">Lactiplantibacillus plantarum</name>
    <name type="common">Lactobacillus plantarum</name>
    <dbReference type="NCBI Taxonomy" id="1590"/>
    <lineage>
        <taxon>Bacteria</taxon>
        <taxon>Bacillati</taxon>
        <taxon>Bacillota</taxon>
        <taxon>Bacilli</taxon>
        <taxon>Lactobacillales</taxon>
        <taxon>Lactobacillaceae</taxon>
        <taxon>Lactiplantibacillus</taxon>
    </lineage>
</organism>
<dbReference type="GO" id="GO:0072344">
    <property type="term" value="P:rescue of stalled ribosome"/>
    <property type="evidence" value="ECO:0007669"/>
    <property type="project" value="TreeGrafter"/>
</dbReference>
<feature type="domain" description="NFACT RNA-binding" evidence="1">
    <location>
        <begin position="163"/>
        <end position="260"/>
    </location>
</feature>
<dbReference type="GO" id="GO:0043023">
    <property type="term" value="F:ribosomal large subunit binding"/>
    <property type="evidence" value="ECO:0007669"/>
    <property type="project" value="TreeGrafter"/>
</dbReference>
<dbReference type="KEGG" id="lpb:SH83_00890"/>
<comment type="caution">
    <text evidence="2">The sequence shown here is derived from an EMBL/GenBank/DDBJ whole genome shotgun (WGS) entry which is preliminary data.</text>
</comment>
<dbReference type="GO" id="GO:0000049">
    <property type="term" value="F:tRNA binding"/>
    <property type="evidence" value="ECO:0007669"/>
    <property type="project" value="TreeGrafter"/>
</dbReference>
<proteinExistence type="predicted"/>
<dbReference type="EMBL" id="LUXM01000028">
    <property type="protein sequence ID" value="KZU95038.1"/>
    <property type="molecule type" value="Genomic_DNA"/>
</dbReference>
<evidence type="ECO:0000313" key="2">
    <source>
        <dbReference type="EMBL" id="KZU95038.1"/>
    </source>
</evidence>
<evidence type="ECO:0000313" key="3">
    <source>
        <dbReference type="Proteomes" id="UP000076882"/>
    </source>
</evidence>
<gene>
    <name evidence="2" type="ORF">Lp19_1827</name>
</gene>
<dbReference type="Pfam" id="PF05833">
    <property type="entry name" value="NFACT_N"/>
    <property type="match status" value="1"/>
</dbReference>